<keyword evidence="6 10" id="KW-1133">Transmembrane helix</keyword>
<dbReference type="EMBL" id="BJWL01000019">
    <property type="protein sequence ID" value="GFZ07711.1"/>
    <property type="molecule type" value="Genomic_DNA"/>
</dbReference>
<dbReference type="InterPro" id="IPR006153">
    <property type="entry name" value="Cation/H_exchanger_TM"/>
</dbReference>
<feature type="transmembrane region" description="Helical" evidence="10">
    <location>
        <begin position="241"/>
        <end position="263"/>
    </location>
</feature>
<name>A0A7J0GAD4_9ERIC</name>
<feature type="domain" description="Cation/H+ exchanger transmembrane" evidence="11">
    <location>
        <begin position="52"/>
        <end position="438"/>
    </location>
</feature>
<feature type="transmembrane region" description="Helical" evidence="10">
    <location>
        <begin position="104"/>
        <end position="123"/>
    </location>
</feature>
<dbReference type="Pfam" id="PF00999">
    <property type="entry name" value="Na_H_Exchanger"/>
    <property type="match status" value="1"/>
</dbReference>
<evidence type="ECO:0000313" key="15">
    <source>
        <dbReference type="Proteomes" id="UP000585474"/>
    </source>
</evidence>
<dbReference type="InterPro" id="IPR057290">
    <property type="entry name" value="CHX17_C"/>
</dbReference>
<feature type="domain" description="Cation/H(+) antiporter central" evidence="12">
    <location>
        <begin position="495"/>
        <end position="620"/>
    </location>
</feature>
<comment type="caution">
    <text evidence="14">The sequence shown here is derived from an EMBL/GenBank/DDBJ whole genome shotgun (WGS) entry which is preliminary data.</text>
</comment>
<evidence type="ECO:0000259" key="13">
    <source>
        <dbReference type="Pfam" id="PF23259"/>
    </source>
</evidence>
<evidence type="ECO:0000256" key="2">
    <source>
        <dbReference type="ARBA" id="ARBA00022448"/>
    </source>
</evidence>
<evidence type="ECO:0000256" key="1">
    <source>
        <dbReference type="ARBA" id="ARBA00004141"/>
    </source>
</evidence>
<evidence type="ECO:0000256" key="5">
    <source>
        <dbReference type="ARBA" id="ARBA00022958"/>
    </source>
</evidence>
<feature type="transmembrane region" description="Helical" evidence="10">
    <location>
        <begin position="275"/>
        <end position="294"/>
    </location>
</feature>
<dbReference type="OrthoDB" id="1938353at2759"/>
<keyword evidence="7" id="KW-0406">Ion transport</keyword>
<evidence type="ECO:0000256" key="3">
    <source>
        <dbReference type="ARBA" id="ARBA00022538"/>
    </source>
</evidence>
<evidence type="ECO:0000256" key="9">
    <source>
        <dbReference type="ARBA" id="ARBA00038341"/>
    </source>
</evidence>
<dbReference type="GO" id="GO:0006885">
    <property type="term" value="P:regulation of pH"/>
    <property type="evidence" value="ECO:0007669"/>
    <property type="project" value="TreeGrafter"/>
</dbReference>
<feature type="transmembrane region" description="Helical" evidence="10">
    <location>
        <begin position="135"/>
        <end position="158"/>
    </location>
</feature>
<evidence type="ECO:0000256" key="8">
    <source>
        <dbReference type="ARBA" id="ARBA00023136"/>
    </source>
</evidence>
<evidence type="ECO:0000256" key="7">
    <source>
        <dbReference type="ARBA" id="ARBA00023065"/>
    </source>
</evidence>
<feature type="transmembrane region" description="Helical" evidence="10">
    <location>
        <begin position="65"/>
        <end position="84"/>
    </location>
</feature>
<comment type="subcellular location">
    <subcellularLocation>
        <location evidence="1">Membrane</location>
        <topology evidence="1">Multi-pass membrane protein</topology>
    </subcellularLocation>
</comment>
<evidence type="ECO:0000256" key="6">
    <source>
        <dbReference type="ARBA" id="ARBA00022989"/>
    </source>
</evidence>
<dbReference type="InterPro" id="IPR057291">
    <property type="entry name" value="CHX17_2nd"/>
</dbReference>
<dbReference type="GO" id="GO:0016020">
    <property type="term" value="C:membrane"/>
    <property type="evidence" value="ECO:0007669"/>
    <property type="project" value="UniProtKB-SubCell"/>
</dbReference>
<dbReference type="Gene3D" id="1.20.1530.20">
    <property type="match status" value="1"/>
</dbReference>
<evidence type="ECO:0000256" key="10">
    <source>
        <dbReference type="SAM" id="Phobius"/>
    </source>
</evidence>
<accession>A0A7J0GAD4</accession>
<dbReference type="PANTHER" id="PTHR32468">
    <property type="entry name" value="CATION/H + ANTIPORTER"/>
    <property type="match status" value="1"/>
</dbReference>
<dbReference type="GO" id="GO:0015297">
    <property type="term" value="F:antiporter activity"/>
    <property type="evidence" value="ECO:0007669"/>
    <property type="project" value="InterPro"/>
</dbReference>
<keyword evidence="3" id="KW-0633">Potassium transport</keyword>
<protein>
    <submittedName>
        <fullName evidence="14">Uncharacterized protein</fullName>
    </submittedName>
</protein>
<dbReference type="Proteomes" id="UP000585474">
    <property type="component" value="Unassembled WGS sequence"/>
</dbReference>
<keyword evidence="4 10" id="KW-0812">Transmembrane</keyword>
<organism evidence="14 15">
    <name type="scientific">Actinidia rufa</name>
    <dbReference type="NCBI Taxonomy" id="165716"/>
    <lineage>
        <taxon>Eukaryota</taxon>
        <taxon>Viridiplantae</taxon>
        <taxon>Streptophyta</taxon>
        <taxon>Embryophyta</taxon>
        <taxon>Tracheophyta</taxon>
        <taxon>Spermatophyta</taxon>
        <taxon>Magnoliopsida</taxon>
        <taxon>eudicotyledons</taxon>
        <taxon>Gunneridae</taxon>
        <taxon>Pentapetalae</taxon>
        <taxon>asterids</taxon>
        <taxon>Ericales</taxon>
        <taxon>Actinidiaceae</taxon>
        <taxon>Actinidia</taxon>
    </lineage>
</organism>
<evidence type="ECO:0000259" key="12">
    <source>
        <dbReference type="Pfam" id="PF23256"/>
    </source>
</evidence>
<reference evidence="14 15" key="1">
    <citation type="submission" date="2019-07" db="EMBL/GenBank/DDBJ databases">
        <title>De Novo Assembly of kiwifruit Actinidia rufa.</title>
        <authorList>
            <person name="Sugita-Konishi S."/>
            <person name="Sato K."/>
            <person name="Mori E."/>
            <person name="Abe Y."/>
            <person name="Kisaki G."/>
            <person name="Hamano K."/>
            <person name="Suezawa K."/>
            <person name="Otani M."/>
            <person name="Fukuda T."/>
            <person name="Manabe T."/>
            <person name="Gomi K."/>
            <person name="Tabuchi M."/>
            <person name="Akimitsu K."/>
            <person name="Kataoka I."/>
        </authorList>
    </citation>
    <scope>NUCLEOTIDE SEQUENCE [LARGE SCALE GENOMIC DNA]</scope>
    <source>
        <strain evidence="15">cv. Fuchu</strain>
    </source>
</reference>
<feature type="transmembrane region" description="Helical" evidence="10">
    <location>
        <begin position="387"/>
        <end position="406"/>
    </location>
</feature>
<dbReference type="PANTHER" id="PTHR32468:SF17">
    <property type="entry name" value="CATION_H(+) ANTIPORTER 4"/>
    <property type="match status" value="1"/>
</dbReference>
<feature type="transmembrane region" description="Helical" evidence="10">
    <location>
        <begin position="170"/>
        <end position="190"/>
    </location>
</feature>
<dbReference type="InterPro" id="IPR038770">
    <property type="entry name" value="Na+/solute_symporter_sf"/>
</dbReference>
<sequence length="751" mass="82654">MNNASINSTSTYKSQGLCVRFPPKTHSLGIWDKNEPFTYAVPALEVQMVVIFAITHLLHLPLKRLGIPKLFSEIMAGIILGPTLPKKFRDLTQKLFPIDTQGVISTLTLFGYMLFMFLVGVKTDLGVVRTAGRKAFAVGILGLMVPFMIGSLTTQLLIKHFFGQMDGPQSLFFVSELQATSPFVVVAMLLKDLKILNSELGRLAVSSSLSCEVLSITFAFIMNTTKSYMITQSLASVIQRVGLTICFILVVIIIIKPAMLWVIRQTPEGRPVKDSYIYCIILVILLSGAFSHWIGEFPILGPFILGFAIPDGPPLGSALVDKLDSFVSGLFIPLFMTMTALRVNLKAIRLSGPLSISTIIILIVSFLAKLVACVVPACICRVPFKDALALGLLMSAKGIVQMSFYSFFRDDRIFGEEIFSLLIVSTMVAALFIPLLVKQLYDPSRKYAGYQRRNITESTRNGHEIRVVLCIHRPDNILAFLNLLDASHPSRESPIMVYALHLIELHGRASPLFISHHCHQSNENSYSGDVVYAFSRHERQNQGSVCTQAFTAISPHKLMHEDICNLALNKLASLIILPFHKKWAVDGSIESEDLPLRSLNCKILEMAPCSVGILIDRGLLRGDHLSESSQCVALIFFGGNDDQEALIYAKRMVGKPGIILTVVRFISKTVVDEKENTLDSDTLNDVISFGGGSVVFCGGGGERWARNCIDSPGNEWAELPELGVVGDILASSDLKGRASVFVVQQQKHMVG</sequence>
<feature type="transmembrane region" description="Helical" evidence="10">
    <location>
        <begin position="326"/>
        <end position="344"/>
    </location>
</feature>
<feature type="transmembrane region" description="Helical" evidence="10">
    <location>
        <begin position="418"/>
        <end position="437"/>
    </location>
</feature>
<dbReference type="Pfam" id="PF23256">
    <property type="entry name" value="CHX17_2nd"/>
    <property type="match status" value="1"/>
</dbReference>
<feature type="transmembrane region" description="Helical" evidence="10">
    <location>
        <begin position="356"/>
        <end position="380"/>
    </location>
</feature>
<comment type="similarity">
    <text evidence="9">Belongs to the monovalent cation:proton antiporter 2 (CPA2) transporter (TC 2.A.37) family. CHX (TC 2.A.37.4) subfamily.</text>
</comment>
<dbReference type="AlphaFoldDB" id="A0A7J0GAD4"/>
<feature type="transmembrane region" description="Helical" evidence="10">
    <location>
        <begin position="37"/>
        <end position="58"/>
    </location>
</feature>
<evidence type="ECO:0000313" key="14">
    <source>
        <dbReference type="EMBL" id="GFZ07711.1"/>
    </source>
</evidence>
<dbReference type="GO" id="GO:0012505">
    <property type="term" value="C:endomembrane system"/>
    <property type="evidence" value="ECO:0007669"/>
    <property type="project" value="TreeGrafter"/>
</dbReference>
<gene>
    <name evidence="14" type="ORF">Acr_19g0006480</name>
</gene>
<dbReference type="Pfam" id="PF23259">
    <property type="entry name" value="CHX17_C"/>
    <property type="match status" value="1"/>
</dbReference>
<evidence type="ECO:0000256" key="4">
    <source>
        <dbReference type="ARBA" id="ARBA00022692"/>
    </source>
</evidence>
<dbReference type="GO" id="GO:1902600">
    <property type="term" value="P:proton transmembrane transport"/>
    <property type="evidence" value="ECO:0007669"/>
    <property type="project" value="InterPro"/>
</dbReference>
<dbReference type="InterPro" id="IPR050794">
    <property type="entry name" value="CPA2_transporter"/>
</dbReference>
<dbReference type="GO" id="GO:0006813">
    <property type="term" value="P:potassium ion transport"/>
    <property type="evidence" value="ECO:0007669"/>
    <property type="project" value="UniProtKB-KW"/>
</dbReference>
<keyword evidence="5" id="KW-0630">Potassium</keyword>
<evidence type="ECO:0000259" key="11">
    <source>
        <dbReference type="Pfam" id="PF00999"/>
    </source>
</evidence>
<feature type="transmembrane region" description="Helical" evidence="10">
    <location>
        <begin position="202"/>
        <end position="221"/>
    </location>
</feature>
<feature type="domain" description="Cation/H(+) antiporter C-terminal" evidence="13">
    <location>
        <begin position="631"/>
        <end position="664"/>
    </location>
</feature>
<keyword evidence="8 10" id="KW-0472">Membrane</keyword>
<proteinExistence type="inferred from homology"/>
<keyword evidence="15" id="KW-1185">Reference proteome</keyword>
<keyword evidence="2" id="KW-0813">Transport</keyword>